<gene>
    <name evidence="3" type="ORF">C5748_14645</name>
</gene>
<evidence type="ECO:0000256" key="1">
    <source>
        <dbReference type="ARBA" id="ARBA00009387"/>
    </source>
</evidence>
<evidence type="ECO:0000313" key="3">
    <source>
        <dbReference type="EMBL" id="PRD42663.1"/>
    </source>
</evidence>
<evidence type="ECO:0000259" key="2">
    <source>
        <dbReference type="Pfam" id="PF01464"/>
    </source>
</evidence>
<dbReference type="InterPro" id="IPR008258">
    <property type="entry name" value="Transglycosylase_SLT_dom_1"/>
</dbReference>
<keyword evidence="4" id="KW-1185">Reference proteome</keyword>
<reference evidence="3 4" key="1">
    <citation type="submission" date="2018-02" db="EMBL/GenBank/DDBJ databases">
        <title>The draft genome of Phyllobacterium sp. 1N-3.</title>
        <authorList>
            <person name="Liu L."/>
            <person name="Li L."/>
            <person name="Zhang X."/>
            <person name="Wang T."/>
            <person name="Liang L."/>
        </authorList>
    </citation>
    <scope>NUCLEOTIDE SEQUENCE [LARGE SCALE GENOMIC DNA]</scope>
    <source>
        <strain evidence="3 4">1N-3</strain>
    </source>
</reference>
<comment type="caution">
    <text evidence="3">The sequence shown here is derived from an EMBL/GenBank/DDBJ whole genome shotgun (WGS) entry which is preliminary data.</text>
</comment>
<dbReference type="AlphaFoldDB" id="A0A2S9IQ65"/>
<dbReference type="Proteomes" id="UP000239434">
    <property type="component" value="Unassembled WGS sequence"/>
</dbReference>
<dbReference type="Gene3D" id="1.10.530.10">
    <property type="match status" value="1"/>
</dbReference>
<protein>
    <submittedName>
        <fullName evidence="3">Lytic transglycosylase</fullName>
    </submittedName>
</protein>
<dbReference type="Pfam" id="PF01464">
    <property type="entry name" value="SLT"/>
    <property type="match status" value="1"/>
</dbReference>
<proteinExistence type="inferred from homology"/>
<dbReference type="InterPro" id="IPR023346">
    <property type="entry name" value="Lysozyme-like_dom_sf"/>
</dbReference>
<sequence>MAIAISAERGRRTNRRKGALRLRLPTRVATAVCLAILSSSILALGSTPARAENVCEREMHKAATKYGIPIGILYAVGLTETGRKNSLQPYAMNIEGKAAFFPTAAAALSGFERARRQGAKLIDLGCMQINHYFHGKEFPSVAKMLLPSANVDYAARFLKQLRAREGNWTLAVARYHAGPNNDPAQKKYVCRVMANMVATGFGNWTPQARNFCGA</sequence>
<dbReference type="EMBL" id="PVBR01000010">
    <property type="protein sequence ID" value="PRD42663.1"/>
    <property type="molecule type" value="Genomic_DNA"/>
</dbReference>
<evidence type="ECO:0000313" key="4">
    <source>
        <dbReference type="Proteomes" id="UP000239434"/>
    </source>
</evidence>
<accession>A0A2S9IQ65</accession>
<comment type="similarity">
    <text evidence="1">Belongs to the virb1 family.</text>
</comment>
<feature type="domain" description="Transglycosylase SLT" evidence="2">
    <location>
        <begin position="60"/>
        <end position="188"/>
    </location>
</feature>
<name>A0A2S9IQ65_9HYPH</name>
<dbReference type="SUPFAM" id="SSF53955">
    <property type="entry name" value="Lysozyme-like"/>
    <property type="match status" value="1"/>
</dbReference>
<organism evidence="3 4">
    <name type="scientific">Phyllobacterium phragmitis</name>
    <dbReference type="NCBI Taxonomy" id="2670329"/>
    <lineage>
        <taxon>Bacteria</taxon>
        <taxon>Pseudomonadati</taxon>
        <taxon>Pseudomonadota</taxon>
        <taxon>Alphaproteobacteria</taxon>
        <taxon>Hyphomicrobiales</taxon>
        <taxon>Phyllobacteriaceae</taxon>
        <taxon>Phyllobacterium</taxon>
    </lineage>
</organism>